<dbReference type="Pfam" id="PF00378">
    <property type="entry name" value="ECH_1"/>
    <property type="match status" value="1"/>
</dbReference>
<dbReference type="InterPro" id="IPR018376">
    <property type="entry name" value="Enoyl-CoA_hyd/isom_CS"/>
</dbReference>
<organism evidence="3">
    <name type="scientific">marine sediment metagenome</name>
    <dbReference type="NCBI Taxonomy" id="412755"/>
    <lineage>
        <taxon>unclassified sequences</taxon>
        <taxon>metagenomes</taxon>
        <taxon>ecological metagenomes</taxon>
    </lineage>
</organism>
<comment type="similarity">
    <text evidence="1">Belongs to the enoyl-CoA hydratase/isomerase family.</text>
</comment>
<proteinExistence type="inferred from homology"/>
<dbReference type="PANTHER" id="PTHR11941:SF54">
    <property type="entry name" value="ENOYL-COA HYDRATASE, MITOCHONDRIAL"/>
    <property type="match status" value="1"/>
</dbReference>
<comment type="caution">
    <text evidence="3">The sequence shown here is derived from an EMBL/GenBank/DDBJ whole genome shotgun (WGS) entry which is preliminary data.</text>
</comment>
<dbReference type="InterPro" id="IPR014748">
    <property type="entry name" value="Enoyl-CoA_hydra_C"/>
</dbReference>
<dbReference type="SUPFAM" id="SSF52096">
    <property type="entry name" value="ClpP/crotonase"/>
    <property type="match status" value="1"/>
</dbReference>
<dbReference type="CDD" id="cd06558">
    <property type="entry name" value="crotonase-like"/>
    <property type="match status" value="1"/>
</dbReference>
<evidence type="ECO:0000313" key="3">
    <source>
        <dbReference type="EMBL" id="GAI79759.1"/>
    </source>
</evidence>
<dbReference type="AlphaFoldDB" id="X1TI77"/>
<accession>X1TI77</accession>
<dbReference type="FunFam" id="1.10.12.10:FF:000001">
    <property type="entry name" value="Probable enoyl-CoA hydratase, mitochondrial"/>
    <property type="match status" value="1"/>
</dbReference>
<protein>
    <recommendedName>
        <fullName evidence="4">Enoyl-CoA hydratase</fullName>
    </recommendedName>
</protein>
<dbReference type="InterPro" id="IPR001753">
    <property type="entry name" value="Enoyl-CoA_hydra/iso"/>
</dbReference>
<evidence type="ECO:0000256" key="1">
    <source>
        <dbReference type="ARBA" id="ARBA00005254"/>
    </source>
</evidence>
<dbReference type="PROSITE" id="PS00166">
    <property type="entry name" value="ENOYL_COA_HYDRATASE"/>
    <property type="match status" value="1"/>
</dbReference>
<dbReference type="InterPro" id="IPR029045">
    <property type="entry name" value="ClpP/crotonase-like_dom_sf"/>
</dbReference>
<dbReference type="Gene3D" id="3.90.226.10">
    <property type="entry name" value="2-enoyl-CoA Hydratase, Chain A, domain 1"/>
    <property type="match status" value="1"/>
</dbReference>
<reference evidence="3" key="1">
    <citation type="journal article" date="2014" name="Front. Microbiol.">
        <title>High frequency of phylogenetically diverse reductive dehalogenase-homologous genes in deep subseafloor sedimentary metagenomes.</title>
        <authorList>
            <person name="Kawai M."/>
            <person name="Futagami T."/>
            <person name="Toyoda A."/>
            <person name="Takaki Y."/>
            <person name="Nishi S."/>
            <person name="Hori S."/>
            <person name="Arai W."/>
            <person name="Tsubouchi T."/>
            <person name="Morono Y."/>
            <person name="Uchiyama I."/>
            <person name="Ito T."/>
            <person name="Fujiyama A."/>
            <person name="Inagaki F."/>
            <person name="Takami H."/>
        </authorList>
    </citation>
    <scope>NUCLEOTIDE SEQUENCE</scope>
    <source>
        <strain evidence="3">Expedition CK06-06</strain>
    </source>
</reference>
<dbReference type="GO" id="GO:0016836">
    <property type="term" value="F:hydro-lyase activity"/>
    <property type="evidence" value="ECO:0007669"/>
    <property type="project" value="UniProtKB-ARBA"/>
</dbReference>
<gene>
    <name evidence="3" type="ORF">S12H4_14098</name>
</gene>
<sequence>MAVDYEKQGRIAIFTINRPEAFNMVNVQTFRELHKRMVEFRDDPELWVGIITGARTRAFSAGADIKDMLPFAREHRDSPGALPPSIMRGLDMWKPLIAAVNGLALGGGLEIVLACDIRIASEKARFGTPEVTLGLIPGWGGTQRLPRMLPWCKAAELLLMGRPIDAQEAYRIGLVNRVVPQEQVMPTAKEWAEVICQAGPLAVRAAKEAMIRGSDMTLEDGLKLESSLFNHVMDTEDYAEGVAAFNEKRKPVYKAK</sequence>
<dbReference type="EMBL" id="BARW01006715">
    <property type="protein sequence ID" value="GAI79759.1"/>
    <property type="molecule type" value="Genomic_DNA"/>
</dbReference>
<dbReference type="FunFam" id="3.90.226.10:FF:000009">
    <property type="entry name" value="Carnitinyl-CoA dehydratase"/>
    <property type="match status" value="1"/>
</dbReference>
<keyword evidence="2" id="KW-0456">Lyase</keyword>
<evidence type="ECO:0000256" key="2">
    <source>
        <dbReference type="ARBA" id="ARBA00023239"/>
    </source>
</evidence>
<dbReference type="Gene3D" id="1.10.12.10">
    <property type="entry name" value="Lyase 2-enoyl-coa Hydratase, Chain A, domain 2"/>
    <property type="match status" value="1"/>
</dbReference>
<evidence type="ECO:0008006" key="4">
    <source>
        <dbReference type="Google" id="ProtNLM"/>
    </source>
</evidence>
<dbReference type="PANTHER" id="PTHR11941">
    <property type="entry name" value="ENOYL-COA HYDRATASE-RELATED"/>
    <property type="match status" value="1"/>
</dbReference>
<name>X1TI77_9ZZZZ</name>
<dbReference type="GO" id="GO:0006635">
    <property type="term" value="P:fatty acid beta-oxidation"/>
    <property type="evidence" value="ECO:0007669"/>
    <property type="project" value="TreeGrafter"/>
</dbReference>